<keyword evidence="1" id="KW-0472">Membrane</keyword>
<dbReference type="KEGG" id="tet:TTHERM_001086728"/>
<gene>
    <name evidence="2" type="ORF">TTHERM_001086728</name>
</gene>
<dbReference type="InParanoid" id="W7XBW7"/>
<evidence type="ECO:0000256" key="1">
    <source>
        <dbReference type="SAM" id="Phobius"/>
    </source>
</evidence>
<evidence type="ECO:0000313" key="3">
    <source>
        <dbReference type="Proteomes" id="UP000009168"/>
    </source>
</evidence>
<reference evidence="3" key="1">
    <citation type="journal article" date="2006" name="PLoS Biol.">
        <title>Macronuclear genome sequence of the ciliate Tetrahymena thermophila, a model eukaryote.</title>
        <authorList>
            <person name="Eisen J.A."/>
            <person name="Coyne R.S."/>
            <person name="Wu M."/>
            <person name="Wu D."/>
            <person name="Thiagarajan M."/>
            <person name="Wortman J.R."/>
            <person name="Badger J.H."/>
            <person name="Ren Q."/>
            <person name="Amedeo P."/>
            <person name="Jones K.M."/>
            <person name="Tallon L.J."/>
            <person name="Delcher A.L."/>
            <person name="Salzberg S.L."/>
            <person name="Silva J.C."/>
            <person name="Haas B.J."/>
            <person name="Majoros W.H."/>
            <person name="Farzad M."/>
            <person name="Carlton J.M."/>
            <person name="Smith R.K. Jr."/>
            <person name="Garg J."/>
            <person name="Pearlman R.E."/>
            <person name="Karrer K.M."/>
            <person name="Sun L."/>
            <person name="Manning G."/>
            <person name="Elde N.C."/>
            <person name="Turkewitz A.P."/>
            <person name="Asai D.J."/>
            <person name="Wilkes D.E."/>
            <person name="Wang Y."/>
            <person name="Cai H."/>
            <person name="Collins K."/>
            <person name="Stewart B.A."/>
            <person name="Lee S.R."/>
            <person name="Wilamowska K."/>
            <person name="Weinberg Z."/>
            <person name="Ruzzo W.L."/>
            <person name="Wloga D."/>
            <person name="Gaertig J."/>
            <person name="Frankel J."/>
            <person name="Tsao C.-C."/>
            <person name="Gorovsky M.A."/>
            <person name="Keeling P.J."/>
            <person name="Waller R.F."/>
            <person name="Patron N.J."/>
            <person name="Cherry J.M."/>
            <person name="Stover N.A."/>
            <person name="Krieger C.J."/>
            <person name="del Toro C."/>
            <person name="Ryder H.F."/>
            <person name="Williamson S.C."/>
            <person name="Barbeau R.A."/>
            <person name="Hamilton E.P."/>
            <person name="Orias E."/>
        </authorList>
    </citation>
    <scope>NUCLEOTIDE SEQUENCE [LARGE SCALE GENOMIC DNA]</scope>
    <source>
        <strain evidence="3">SB210</strain>
    </source>
</reference>
<dbReference type="RefSeq" id="XP_012653519.1">
    <property type="nucleotide sequence ID" value="XM_012798065.1"/>
</dbReference>
<dbReference type="EMBL" id="GG662662">
    <property type="protein sequence ID" value="EWS73938.1"/>
    <property type="molecule type" value="Genomic_DNA"/>
</dbReference>
<dbReference type="AlphaFoldDB" id="W7XBW7"/>
<dbReference type="Proteomes" id="UP000009168">
    <property type="component" value="Unassembled WGS sequence"/>
</dbReference>
<feature type="transmembrane region" description="Helical" evidence="1">
    <location>
        <begin position="50"/>
        <end position="67"/>
    </location>
</feature>
<accession>W7XBW7</accession>
<evidence type="ECO:0000313" key="2">
    <source>
        <dbReference type="EMBL" id="EWS73938.1"/>
    </source>
</evidence>
<proteinExistence type="predicted"/>
<protein>
    <submittedName>
        <fullName evidence="2">Transmembrane protein, putative</fullName>
    </submittedName>
</protein>
<keyword evidence="3" id="KW-1185">Reference proteome</keyword>
<organism evidence="2 3">
    <name type="scientific">Tetrahymena thermophila (strain SB210)</name>
    <dbReference type="NCBI Taxonomy" id="312017"/>
    <lineage>
        <taxon>Eukaryota</taxon>
        <taxon>Sar</taxon>
        <taxon>Alveolata</taxon>
        <taxon>Ciliophora</taxon>
        <taxon>Intramacronucleata</taxon>
        <taxon>Oligohymenophorea</taxon>
        <taxon>Hymenostomatida</taxon>
        <taxon>Tetrahymenina</taxon>
        <taxon>Tetrahymenidae</taxon>
        <taxon>Tetrahymena</taxon>
    </lineage>
</organism>
<keyword evidence="1 2" id="KW-0812">Transmembrane</keyword>
<sequence length="223" mass="27147">MKYQIGCKFFSINQIYFKYLLNLPLIGCKKDSLLCYNQIQFNQFNFVKQIIVRIPLSFFILYQFIFLNSEQHFYMILQQKMTKFQIGSKSLLVQYLHNNLLEYPKMFQLLNKRLEEVRIYQIRCLNCIYFYLNIKQANVKSLLNYNQKIQIKFQNSGKYQSLMILSNFENSNLTFIFKKSLVIFRPYLLTVNKILYFKQPVKNYLCLIKQFLFKFIILISRQF</sequence>
<dbReference type="GeneID" id="24441658"/>
<name>W7XBW7_TETTS</name>
<keyword evidence="1" id="KW-1133">Transmembrane helix</keyword>